<dbReference type="Proteomes" id="UP000033358">
    <property type="component" value="Unassembled WGS sequence"/>
</dbReference>
<evidence type="ECO:0000256" key="2">
    <source>
        <dbReference type="ARBA" id="ARBA00022649"/>
    </source>
</evidence>
<sequence length="135" mass="15347">MYLLDTNIISETIKINPNPKVIAFLKGFDISNFSLSVITLGEIRKGIEKLSDRSKKQKIIQWLEVDLANLFYGRIINIDPEIADKWGYLLSLNNAPPIDCLIAASAIVRNHKLITRNIKDFKAIKGLEVINPWEL</sequence>
<dbReference type="InterPro" id="IPR050556">
    <property type="entry name" value="Type_II_TA_system_RNase"/>
</dbReference>
<evidence type="ECO:0000313" key="9">
    <source>
        <dbReference type="EMBL" id="KKB96699.1"/>
    </source>
</evidence>
<dbReference type="InterPro" id="IPR029060">
    <property type="entry name" value="PIN-like_dom_sf"/>
</dbReference>
<reference evidence="9 10" key="1">
    <citation type="submission" date="2015-02" db="EMBL/GenBank/DDBJ databases">
        <title>Single cell genomics of a rare environmental alphaproteobacterium provides unique insights into Rickettsiaceae evolution.</title>
        <authorList>
            <person name="Martijn J."/>
            <person name="Schulz F."/>
            <person name="Zaremba-Niedzwiedzka K."/>
            <person name="Viklund J."/>
            <person name="Stepanauskas R."/>
            <person name="Andersson S.G.E."/>
            <person name="Horn M."/>
            <person name="Guy L."/>
            <person name="Ettema T.J.G."/>
        </authorList>
    </citation>
    <scope>NUCLEOTIDE SEQUENCE [LARGE SCALE GENOMIC DNA]</scope>
    <source>
        <strain evidence="9 10">SCGC AAA041-L04</strain>
    </source>
</reference>
<keyword evidence="3" id="KW-0540">Nuclease</keyword>
<dbReference type="SUPFAM" id="SSF88723">
    <property type="entry name" value="PIN domain-like"/>
    <property type="match status" value="1"/>
</dbReference>
<accession>A0A0F5MQ51</accession>
<dbReference type="AlphaFoldDB" id="A0A0F5MQ51"/>
<dbReference type="Pfam" id="PF01850">
    <property type="entry name" value="PIN"/>
    <property type="match status" value="1"/>
</dbReference>
<dbReference type="EC" id="3.1.-.-" evidence="9"/>
<evidence type="ECO:0000256" key="6">
    <source>
        <dbReference type="ARBA" id="ARBA00022842"/>
    </source>
</evidence>
<evidence type="ECO:0000256" key="4">
    <source>
        <dbReference type="ARBA" id="ARBA00022723"/>
    </source>
</evidence>
<keyword evidence="6" id="KW-0460">Magnesium</keyword>
<proteinExistence type="inferred from homology"/>
<dbReference type="Gene3D" id="3.40.50.1010">
    <property type="entry name" value="5'-nuclease"/>
    <property type="match status" value="1"/>
</dbReference>
<comment type="similarity">
    <text evidence="7">Belongs to the PINc/VapC protein family.</text>
</comment>
<evidence type="ECO:0000259" key="8">
    <source>
        <dbReference type="Pfam" id="PF01850"/>
    </source>
</evidence>
<comment type="caution">
    <text evidence="9">The sequence shown here is derived from an EMBL/GenBank/DDBJ whole genome shotgun (WGS) entry which is preliminary data.</text>
</comment>
<dbReference type="GO" id="GO:0004518">
    <property type="term" value="F:nuclease activity"/>
    <property type="evidence" value="ECO:0007669"/>
    <property type="project" value="UniProtKB-KW"/>
</dbReference>
<dbReference type="GO" id="GO:0046872">
    <property type="term" value="F:metal ion binding"/>
    <property type="evidence" value="ECO:0007669"/>
    <property type="project" value="UniProtKB-KW"/>
</dbReference>
<dbReference type="PANTHER" id="PTHR33653">
    <property type="entry name" value="RIBONUCLEASE VAPC2"/>
    <property type="match status" value="1"/>
</dbReference>
<dbReference type="CDD" id="cd18746">
    <property type="entry name" value="PIN_VapC4-5_FitB-like"/>
    <property type="match status" value="1"/>
</dbReference>
<gene>
    <name evidence="9" type="primary">fitB</name>
    <name evidence="9" type="ORF">SZ25_00193</name>
</gene>
<evidence type="ECO:0000256" key="5">
    <source>
        <dbReference type="ARBA" id="ARBA00022801"/>
    </source>
</evidence>
<keyword evidence="4" id="KW-0479">Metal-binding</keyword>
<feature type="domain" description="PIN" evidence="8">
    <location>
        <begin position="2"/>
        <end position="125"/>
    </location>
</feature>
<dbReference type="GO" id="GO:0016787">
    <property type="term" value="F:hydrolase activity"/>
    <property type="evidence" value="ECO:0007669"/>
    <property type="project" value="UniProtKB-KW"/>
</dbReference>
<keyword evidence="5 9" id="KW-0378">Hydrolase</keyword>
<name>A0A0F5MQ51_9RICK</name>
<evidence type="ECO:0000256" key="1">
    <source>
        <dbReference type="ARBA" id="ARBA00001946"/>
    </source>
</evidence>
<keyword evidence="2" id="KW-1277">Toxin-antitoxin system</keyword>
<organism evidence="9 10">
    <name type="scientific">Candidatus Arcanibacter lacustris</name>
    <dbReference type="NCBI Taxonomy" id="1607817"/>
    <lineage>
        <taxon>Bacteria</taxon>
        <taxon>Pseudomonadati</taxon>
        <taxon>Pseudomonadota</taxon>
        <taxon>Alphaproteobacteria</taxon>
        <taxon>Rickettsiales</taxon>
        <taxon>Candidatus Arcanibacter</taxon>
    </lineage>
</organism>
<evidence type="ECO:0000256" key="3">
    <source>
        <dbReference type="ARBA" id="ARBA00022722"/>
    </source>
</evidence>
<dbReference type="EMBL" id="JYHA01000029">
    <property type="protein sequence ID" value="KKB96699.1"/>
    <property type="molecule type" value="Genomic_DNA"/>
</dbReference>
<comment type="cofactor">
    <cofactor evidence="1">
        <name>Mg(2+)</name>
        <dbReference type="ChEBI" id="CHEBI:18420"/>
    </cofactor>
</comment>
<evidence type="ECO:0000256" key="7">
    <source>
        <dbReference type="ARBA" id="ARBA00038093"/>
    </source>
</evidence>
<evidence type="ECO:0000313" key="10">
    <source>
        <dbReference type="Proteomes" id="UP000033358"/>
    </source>
</evidence>
<dbReference type="PANTHER" id="PTHR33653:SF1">
    <property type="entry name" value="RIBONUCLEASE VAPC2"/>
    <property type="match status" value="1"/>
</dbReference>
<keyword evidence="10" id="KW-1185">Reference proteome</keyword>
<dbReference type="InterPro" id="IPR002716">
    <property type="entry name" value="PIN_dom"/>
</dbReference>
<protein>
    <submittedName>
        <fullName evidence="9">Toxin FitB</fullName>
        <ecNumber evidence="9">3.1.-.-</ecNumber>
    </submittedName>
</protein>